<comment type="caution">
    <text evidence="1">The sequence shown here is derived from an EMBL/GenBank/DDBJ whole genome shotgun (WGS) entry which is preliminary data.</text>
</comment>
<keyword evidence="2" id="KW-1185">Reference proteome</keyword>
<dbReference type="Proteomes" id="UP001519292">
    <property type="component" value="Unassembled WGS sequence"/>
</dbReference>
<sequence>MATTKVLQLTFINDQNKKKTITLANAAGDLNGEEVKAAMSTISQANVFEKDGVVLYRTPDSAKYIERTVTTLFENNEAA</sequence>
<protein>
    <recommendedName>
        <fullName evidence="3">DUF2922 domain-containing protein</fullName>
    </recommendedName>
</protein>
<reference evidence="1 2" key="1">
    <citation type="submission" date="2021-03" db="EMBL/GenBank/DDBJ databases">
        <title>Genomic Encyclopedia of Type Strains, Phase IV (KMG-IV): sequencing the most valuable type-strain genomes for metagenomic binning, comparative biology and taxonomic classification.</title>
        <authorList>
            <person name="Goeker M."/>
        </authorList>
    </citation>
    <scope>NUCLEOTIDE SEQUENCE [LARGE SCALE GENOMIC DNA]</scope>
    <source>
        <strain evidence="1 2">DSM 101872</strain>
    </source>
</reference>
<evidence type="ECO:0008006" key="3">
    <source>
        <dbReference type="Google" id="ProtNLM"/>
    </source>
</evidence>
<accession>A0ABS4MCL1</accession>
<dbReference type="Pfam" id="PF11148">
    <property type="entry name" value="DUF2922"/>
    <property type="match status" value="1"/>
</dbReference>
<gene>
    <name evidence="1" type="ORF">J2Z60_000584</name>
</gene>
<dbReference type="RefSeq" id="WP_425352210.1">
    <property type="nucleotide sequence ID" value="NZ_JAGGLU010000002.1"/>
</dbReference>
<evidence type="ECO:0000313" key="1">
    <source>
        <dbReference type="EMBL" id="MBP2057420.1"/>
    </source>
</evidence>
<organism evidence="1 2">
    <name type="scientific">Lactobacillus colini</name>
    <dbReference type="NCBI Taxonomy" id="1819254"/>
    <lineage>
        <taxon>Bacteria</taxon>
        <taxon>Bacillati</taxon>
        <taxon>Bacillota</taxon>
        <taxon>Bacilli</taxon>
        <taxon>Lactobacillales</taxon>
        <taxon>Lactobacillaceae</taxon>
        <taxon>Lactobacillus</taxon>
    </lineage>
</organism>
<name>A0ABS4MCL1_9LACO</name>
<dbReference type="InterPro" id="IPR021321">
    <property type="entry name" value="DUF2922"/>
</dbReference>
<dbReference type="EMBL" id="JAGGLU010000002">
    <property type="protein sequence ID" value="MBP2057420.1"/>
    <property type="molecule type" value="Genomic_DNA"/>
</dbReference>
<evidence type="ECO:0000313" key="2">
    <source>
        <dbReference type="Proteomes" id="UP001519292"/>
    </source>
</evidence>
<proteinExistence type="predicted"/>